<dbReference type="Pfam" id="PF05617">
    <property type="entry name" value="Prolamin_like"/>
    <property type="match status" value="2"/>
</dbReference>
<comment type="caution">
    <text evidence="4">The sequence shown here is derived from an EMBL/GenBank/DDBJ whole genome shotgun (WGS) entry which is preliminary data.</text>
</comment>
<protein>
    <recommendedName>
        <fullName evidence="3">Prolamin-like domain-containing protein</fullName>
    </recommendedName>
</protein>
<dbReference type="PANTHER" id="PTHR31951:SF22">
    <property type="entry name" value="ECA1 GAMETOGENESIS RELATED FAMILY"/>
    <property type="match status" value="1"/>
</dbReference>
<evidence type="ECO:0000259" key="3">
    <source>
        <dbReference type="Pfam" id="PF05617"/>
    </source>
</evidence>
<feature type="signal peptide" evidence="2">
    <location>
        <begin position="1"/>
        <end position="23"/>
    </location>
</feature>
<organism evidence="4 5">
    <name type="scientific">Clitoria ternatea</name>
    <name type="common">Butterfly pea</name>
    <dbReference type="NCBI Taxonomy" id="43366"/>
    <lineage>
        <taxon>Eukaryota</taxon>
        <taxon>Viridiplantae</taxon>
        <taxon>Streptophyta</taxon>
        <taxon>Embryophyta</taxon>
        <taxon>Tracheophyta</taxon>
        <taxon>Spermatophyta</taxon>
        <taxon>Magnoliopsida</taxon>
        <taxon>eudicotyledons</taxon>
        <taxon>Gunneridae</taxon>
        <taxon>Pentapetalae</taxon>
        <taxon>rosids</taxon>
        <taxon>fabids</taxon>
        <taxon>Fabales</taxon>
        <taxon>Fabaceae</taxon>
        <taxon>Papilionoideae</taxon>
        <taxon>50 kb inversion clade</taxon>
        <taxon>NPAAA clade</taxon>
        <taxon>indigoferoid/millettioid clade</taxon>
        <taxon>Phaseoleae</taxon>
        <taxon>Clitoria</taxon>
    </lineage>
</organism>
<reference evidence="4 5" key="1">
    <citation type="submission" date="2024-01" db="EMBL/GenBank/DDBJ databases">
        <title>The genomes of 5 underutilized Papilionoideae crops provide insights into root nodulation and disease resistance.</title>
        <authorList>
            <person name="Yuan L."/>
        </authorList>
    </citation>
    <scope>NUCLEOTIDE SEQUENCE [LARGE SCALE GENOMIC DNA]</scope>
    <source>
        <strain evidence="4">LY-2023</strain>
        <tissue evidence="4">Leaf</tissue>
    </source>
</reference>
<evidence type="ECO:0000256" key="1">
    <source>
        <dbReference type="ARBA" id="ARBA00022729"/>
    </source>
</evidence>
<dbReference type="PANTHER" id="PTHR31951">
    <property type="entry name" value="BIFUNCTIONAL INHIBITOR/LIPID-TRANSFER PROTEIN/SEED STORAGE 2S ALBUMIN SUPERFAMILY PROTEIN-RELATED"/>
    <property type="match status" value="1"/>
</dbReference>
<feature type="chain" id="PRO_5042826029" description="Prolamin-like domain-containing protein" evidence="2">
    <location>
        <begin position="24"/>
        <end position="239"/>
    </location>
</feature>
<feature type="domain" description="Prolamin-like" evidence="3">
    <location>
        <begin position="161"/>
        <end position="233"/>
    </location>
</feature>
<dbReference type="Proteomes" id="UP001359559">
    <property type="component" value="Unassembled WGS sequence"/>
</dbReference>
<evidence type="ECO:0000256" key="2">
    <source>
        <dbReference type="SAM" id="SignalP"/>
    </source>
</evidence>
<feature type="domain" description="Prolamin-like" evidence="3">
    <location>
        <begin position="57"/>
        <end position="133"/>
    </location>
</feature>
<gene>
    <name evidence="4" type="ORF">RJT34_12102</name>
</gene>
<dbReference type="InterPro" id="IPR008502">
    <property type="entry name" value="Prolamin-like"/>
</dbReference>
<name>A0AAN9JN35_CLITE</name>
<evidence type="ECO:0000313" key="4">
    <source>
        <dbReference type="EMBL" id="KAK7301241.1"/>
    </source>
</evidence>
<keyword evidence="5" id="KW-1185">Reference proteome</keyword>
<dbReference type="EMBL" id="JAYKXN010000003">
    <property type="protein sequence ID" value="KAK7301241.1"/>
    <property type="molecule type" value="Genomic_DNA"/>
</dbReference>
<sequence>MATFNILCLVVSFLASATLLVRTGFSYEASEPSEGPAIEENYAQTPLSPQERYLVSCMLMLHPPCDELYIFGTMFIGNGAISKDCCHSIVHDMGKYCHDSWIREILKSPKFIATFSNRTQVLERANQVWNMCSHPSAQLDDGLARDGLRLSSTYEKNYLEDCAGKLHSNCGSQIYYGTFFGNVTISNDCCHSLVHDLGKPCNDKLTKFVVRSPQYKQNETQILYRSNKIWTDCTLVDHP</sequence>
<accession>A0AAN9JN35</accession>
<evidence type="ECO:0000313" key="5">
    <source>
        <dbReference type="Proteomes" id="UP001359559"/>
    </source>
</evidence>
<dbReference type="AlphaFoldDB" id="A0AAN9JN35"/>
<proteinExistence type="predicted"/>
<keyword evidence="1 2" id="KW-0732">Signal</keyword>